<sequence length="56" mass="6106">MPNHASPDEERARLAKASELTREAMRLTDGFAPTAFEHLRLATAVLDVMKRPAGSA</sequence>
<keyword evidence="2" id="KW-1185">Reference proteome</keyword>
<dbReference type="Proteomes" id="UP001595615">
    <property type="component" value="Unassembled WGS sequence"/>
</dbReference>
<protein>
    <submittedName>
        <fullName evidence="1">Uncharacterized protein</fullName>
    </submittedName>
</protein>
<reference evidence="2" key="1">
    <citation type="journal article" date="2019" name="Int. J. Syst. Evol. Microbiol.">
        <title>The Global Catalogue of Microorganisms (GCM) 10K type strain sequencing project: providing services to taxonomists for standard genome sequencing and annotation.</title>
        <authorList>
            <consortium name="The Broad Institute Genomics Platform"/>
            <consortium name="The Broad Institute Genome Sequencing Center for Infectious Disease"/>
            <person name="Wu L."/>
            <person name="Ma J."/>
        </authorList>
    </citation>
    <scope>NUCLEOTIDE SEQUENCE [LARGE SCALE GENOMIC DNA]</scope>
    <source>
        <strain evidence="2">KCTC 42644</strain>
    </source>
</reference>
<name>A0ABV7X5B1_9SPHN</name>
<evidence type="ECO:0000313" key="1">
    <source>
        <dbReference type="EMBL" id="MFC3711289.1"/>
    </source>
</evidence>
<comment type="caution">
    <text evidence="1">The sequence shown here is derived from an EMBL/GenBank/DDBJ whole genome shotgun (WGS) entry which is preliminary data.</text>
</comment>
<proteinExistence type="predicted"/>
<dbReference type="EMBL" id="JBHRXV010000001">
    <property type="protein sequence ID" value="MFC3711289.1"/>
    <property type="molecule type" value="Genomic_DNA"/>
</dbReference>
<dbReference type="RefSeq" id="WP_380855910.1">
    <property type="nucleotide sequence ID" value="NZ_JBHRXV010000001.1"/>
</dbReference>
<evidence type="ECO:0000313" key="2">
    <source>
        <dbReference type="Proteomes" id="UP001595615"/>
    </source>
</evidence>
<organism evidence="1 2">
    <name type="scientific">Sphingoaurantiacus capsulatus</name>
    <dbReference type="NCBI Taxonomy" id="1771310"/>
    <lineage>
        <taxon>Bacteria</taxon>
        <taxon>Pseudomonadati</taxon>
        <taxon>Pseudomonadota</taxon>
        <taxon>Alphaproteobacteria</taxon>
        <taxon>Sphingomonadales</taxon>
        <taxon>Sphingosinicellaceae</taxon>
        <taxon>Sphingoaurantiacus</taxon>
    </lineage>
</organism>
<gene>
    <name evidence="1" type="ORF">ACFOMD_01820</name>
</gene>
<accession>A0ABV7X5B1</accession>